<dbReference type="AlphaFoldDB" id="A0A099NR24"/>
<dbReference type="EMBL" id="JQFK01001085">
    <property type="protein sequence ID" value="KGK34985.1"/>
    <property type="molecule type" value="Genomic_DNA"/>
</dbReference>
<dbReference type="Proteomes" id="UP000029867">
    <property type="component" value="Unassembled WGS sequence"/>
</dbReference>
<protein>
    <submittedName>
        <fullName evidence="1">Uncharacterized protein</fullName>
    </submittedName>
</protein>
<name>A0A099NR24_PICKU</name>
<proteinExistence type="predicted"/>
<sequence length="50" mass="5760">MEHVAPSKKPGIITSINNLNINDNIQLKCKHAKMQTTKNKMQFIENPKRI</sequence>
<comment type="caution">
    <text evidence="1">The sequence shown here is derived from an EMBL/GenBank/DDBJ whole genome shotgun (WGS) entry which is preliminary data.</text>
</comment>
<gene>
    <name evidence="1" type="ORF">JL09_g5866</name>
</gene>
<evidence type="ECO:0000313" key="1">
    <source>
        <dbReference type="EMBL" id="KGK34985.1"/>
    </source>
</evidence>
<accession>A0A099NR24</accession>
<dbReference type="HOGENOM" id="CLU_3125254_0_0_1"/>
<organism evidence="1 2">
    <name type="scientific">Pichia kudriavzevii</name>
    <name type="common">Yeast</name>
    <name type="synonym">Issatchenkia orientalis</name>
    <dbReference type="NCBI Taxonomy" id="4909"/>
    <lineage>
        <taxon>Eukaryota</taxon>
        <taxon>Fungi</taxon>
        <taxon>Dikarya</taxon>
        <taxon>Ascomycota</taxon>
        <taxon>Saccharomycotina</taxon>
        <taxon>Pichiomycetes</taxon>
        <taxon>Pichiales</taxon>
        <taxon>Pichiaceae</taxon>
        <taxon>Pichia</taxon>
    </lineage>
</organism>
<reference evidence="2" key="1">
    <citation type="journal article" date="2014" name="Microb. Cell Fact.">
        <title>Exploiting Issatchenkia orientalis SD108 for succinic acid production.</title>
        <authorList>
            <person name="Xiao H."/>
            <person name="Shao Z."/>
            <person name="Jiang Y."/>
            <person name="Dole S."/>
            <person name="Zhao H."/>
        </authorList>
    </citation>
    <scope>NUCLEOTIDE SEQUENCE [LARGE SCALE GENOMIC DNA]</scope>
    <source>
        <strain evidence="2">SD108</strain>
    </source>
</reference>
<evidence type="ECO:0000313" key="2">
    <source>
        <dbReference type="Proteomes" id="UP000029867"/>
    </source>
</evidence>